<protein>
    <recommendedName>
        <fullName evidence="5">Protein TIC 214</fullName>
    </recommendedName>
</protein>
<keyword evidence="4" id="KW-1185">Reference proteome</keyword>
<name>A0A444XQ48_ARAHY</name>
<accession>A0A444XQ48</accession>
<feature type="transmembrane region" description="Helical" evidence="2">
    <location>
        <begin position="27"/>
        <end position="48"/>
    </location>
</feature>
<keyword evidence="2" id="KW-0812">Transmembrane</keyword>
<feature type="transmembrane region" description="Helical" evidence="2">
    <location>
        <begin position="60"/>
        <end position="79"/>
    </location>
</feature>
<evidence type="ECO:0000313" key="3">
    <source>
        <dbReference type="EMBL" id="RYQ91821.1"/>
    </source>
</evidence>
<organism evidence="3 4">
    <name type="scientific">Arachis hypogaea</name>
    <name type="common">Peanut</name>
    <dbReference type="NCBI Taxonomy" id="3818"/>
    <lineage>
        <taxon>Eukaryota</taxon>
        <taxon>Viridiplantae</taxon>
        <taxon>Streptophyta</taxon>
        <taxon>Embryophyta</taxon>
        <taxon>Tracheophyta</taxon>
        <taxon>Spermatophyta</taxon>
        <taxon>Magnoliopsida</taxon>
        <taxon>eudicotyledons</taxon>
        <taxon>Gunneridae</taxon>
        <taxon>Pentapetalae</taxon>
        <taxon>rosids</taxon>
        <taxon>fabids</taxon>
        <taxon>Fabales</taxon>
        <taxon>Fabaceae</taxon>
        <taxon>Papilionoideae</taxon>
        <taxon>50 kb inversion clade</taxon>
        <taxon>dalbergioids sensu lato</taxon>
        <taxon>Dalbergieae</taxon>
        <taxon>Pterocarpus clade</taxon>
        <taxon>Arachis</taxon>
    </lineage>
</organism>
<dbReference type="Proteomes" id="UP000289738">
    <property type="component" value="Chromosome B09"/>
</dbReference>
<gene>
    <name evidence="3" type="ORF">Ahy_B09g097854</name>
</gene>
<dbReference type="STRING" id="3818.A0A444XQ48"/>
<keyword evidence="2" id="KW-0472">Membrane</keyword>
<evidence type="ECO:0000256" key="1">
    <source>
        <dbReference type="ARBA" id="ARBA00004141"/>
    </source>
</evidence>
<dbReference type="Pfam" id="PF05758">
    <property type="entry name" value="Ycf1"/>
    <property type="match status" value="1"/>
</dbReference>
<comment type="subcellular location">
    <subcellularLocation>
        <location evidence="1">Membrane</location>
        <topology evidence="1">Multi-pass membrane protein</topology>
    </subcellularLocation>
</comment>
<sequence>MIFQSFILDNIVYLCMRIMNSVVVVKLYYGFLRTFSIGPFYLFLLRALIMQEGTEKKLSVTAGFIMGQLIMFISIYYASLHLSLVDLI</sequence>
<evidence type="ECO:0008006" key="5">
    <source>
        <dbReference type="Google" id="ProtNLM"/>
    </source>
</evidence>
<comment type="caution">
    <text evidence="3">The sequence shown here is derived from an EMBL/GenBank/DDBJ whole genome shotgun (WGS) entry which is preliminary data.</text>
</comment>
<dbReference type="AlphaFoldDB" id="A0A444XQ48"/>
<evidence type="ECO:0000313" key="4">
    <source>
        <dbReference type="Proteomes" id="UP000289738"/>
    </source>
</evidence>
<proteinExistence type="predicted"/>
<dbReference type="EMBL" id="SDMP01000019">
    <property type="protein sequence ID" value="RYQ91821.1"/>
    <property type="molecule type" value="Genomic_DNA"/>
</dbReference>
<dbReference type="InterPro" id="IPR008896">
    <property type="entry name" value="TIC214"/>
</dbReference>
<reference evidence="3 4" key="1">
    <citation type="submission" date="2019-01" db="EMBL/GenBank/DDBJ databases">
        <title>Sequencing of cultivated peanut Arachis hypogaea provides insights into genome evolution and oil improvement.</title>
        <authorList>
            <person name="Chen X."/>
        </authorList>
    </citation>
    <scope>NUCLEOTIDE SEQUENCE [LARGE SCALE GENOMIC DNA]</scope>
    <source>
        <strain evidence="4">cv. Fuhuasheng</strain>
        <tissue evidence="3">Leaves</tissue>
    </source>
</reference>
<dbReference type="GO" id="GO:0016020">
    <property type="term" value="C:membrane"/>
    <property type="evidence" value="ECO:0007669"/>
    <property type="project" value="UniProtKB-SubCell"/>
</dbReference>
<evidence type="ECO:0000256" key="2">
    <source>
        <dbReference type="SAM" id="Phobius"/>
    </source>
</evidence>
<keyword evidence="2" id="KW-1133">Transmembrane helix</keyword>